<dbReference type="OMA" id="CSERGYP"/>
<dbReference type="KEGG" id="gtt:GUITHDRAFT_44063"/>
<dbReference type="PaxDb" id="55529-EKX48545"/>
<evidence type="ECO:0000259" key="3">
    <source>
        <dbReference type="PROSITE" id="PS51181"/>
    </source>
</evidence>
<sequence length="167" mass="19235">KLRTAVSQNKRRYKKHGYDLDLTYITNRVIAMSAPAFGGHTAYRNDIHVVARFLSLRHHGKFFVFNLCDTYTSSDGSMGNYHPQMLYNQVQRIPFEDHAPPLLAELIYFCQEASSWLQRDRKNVVVVHCKGGKGRTGVMIAALLMWTGHRRSALDALELFAYRRTED</sequence>
<feature type="domain" description="Tyrosine specific protein phosphatases" evidence="2">
    <location>
        <begin position="104"/>
        <end position="167"/>
    </location>
</feature>
<gene>
    <name evidence="4" type="ORF">GUITHDRAFT_44063</name>
    <name evidence="5" type="ORF">GUITHDRAFT_51991</name>
</gene>
<dbReference type="InterPro" id="IPR029023">
    <property type="entry name" value="Tensin_phosphatase"/>
</dbReference>
<dbReference type="Proteomes" id="UP000011087">
    <property type="component" value="Unassembled WGS sequence"/>
</dbReference>
<feature type="non-terminal residue" evidence="4">
    <location>
        <position position="1"/>
    </location>
</feature>
<dbReference type="PANTHER" id="PTHR12305:SF60">
    <property type="entry name" value="PHOSPHATIDYLINOSITOL 3,4,5-TRISPHOSPHATE 3-PHOSPHATASE TPTE2-RELATED"/>
    <property type="match status" value="1"/>
</dbReference>
<dbReference type="eggNOG" id="KOG2283">
    <property type="taxonomic scope" value="Eukaryota"/>
</dbReference>
<evidence type="ECO:0000313" key="6">
    <source>
        <dbReference type="EnsemblProtists" id="EKX48545"/>
    </source>
</evidence>
<dbReference type="HOGENOM" id="CLU_020105_1_0_1"/>
<dbReference type="SUPFAM" id="SSF52799">
    <property type="entry name" value="(Phosphotyrosine protein) phosphatases II"/>
    <property type="match status" value="1"/>
</dbReference>
<dbReference type="RefSeq" id="XP_005835526.1">
    <property type="nucleotide sequence ID" value="XM_005835469.1"/>
</dbReference>
<reference evidence="8" key="2">
    <citation type="submission" date="2012-11" db="EMBL/GenBank/DDBJ databases">
        <authorList>
            <person name="Kuo A."/>
            <person name="Curtis B.A."/>
            <person name="Tanifuji G."/>
            <person name="Burki F."/>
            <person name="Gruber A."/>
            <person name="Irimia M."/>
            <person name="Maruyama S."/>
            <person name="Arias M.C."/>
            <person name="Ball S.G."/>
            <person name="Gile G.H."/>
            <person name="Hirakawa Y."/>
            <person name="Hopkins J.F."/>
            <person name="Rensing S.A."/>
            <person name="Schmutz J."/>
            <person name="Symeonidi A."/>
            <person name="Elias M."/>
            <person name="Eveleigh R.J."/>
            <person name="Herman E.K."/>
            <person name="Klute M.J."/>
            <person name="Nakayama T."/>
            <person name="Obornik M."/>
            <person name="Reyes-Prieto A."/>
            <person name="Armbrust E.V."/>
            <person name="Aves S.J."/>
            <person name="Beiko R.G."/>
            <person name="Coutinho P."/>
            <person name="Dacks J.B."/>
            <person name="Durnford D.G."/>
            <person name="Fast N.M."/>
            <person name="Green B.R."/>
            <person name="Grisdale C."/>
            <person name="Hempe F."/>
            <person name="Henrissat B."/>
            <person name="Hoppner M.P."/>
            <person name="Ishida K.-I."/>
            <person name="Kim E."/>
            <person name="Koreny L."/>
            <person name="Kroth P.G."/>
            <person name="Liu Y."/>
            <person name="Malik S.-B."/>
            <person name="Maier U.G."/>
            <person name="McRose D."/>
            <person name="Mock T."/>
            <person name="Neilson J.A."/>
            <person name="Onodera N.T."/>
            <person name="Poole A.M."/>
            <person name="Pritham E.J."/>
            <person name="Richards T.A."/>
            <person name="Rocap G."/>
            <person name="Roy S.W."/>
            <person name="Sarai C."/>
            <person name="Schaack S."/>
            <person name="Shirato S."/>
            <person name="Slamovits C.H."/>
            <person name="Spencer D.F."/>
            <person name="Suzuki S."/>
            <person name="Worden A.Z."/>
            <person name="Zauner S."/>
            <person name="Barry K."/>
            <person name="Bell C."/>
            <person name="Bharti A.K."/>
            <person name="Crow J.A."/>
            <person name="Grimwood J."/>
            <person name="Kramer R."/>
            <person name="Lindquist E."/>
            <person name="Lucas S."/>
            <person name="Salamov A."/>
            <person name="McFadden G.I."/>
            <person name="Lane C.E."/>
            <person name="Keeling P.J."/>
            <person name="Gray M.W."/>
            <person name="Grigoriev I.V."/>
            <person name="Archibald J.M."/>
        </authorList>
    </citation>
    <scope>NUCLEOTIDE SEQUENCE</scope>
    <source>
        <strain evidence="8">CCMP2712</strain>
    </source>
</reference>
<proteinExistence type="predicted"/>
<protein>
    <submittedName>
        <fullName evidence="4 6">Uncharacterized protein</fullName>
    </submittedName>
</protein>
<keyword evidence="8" id="KW-1185">Reference proteome</keyword>
<dbReference type="RefSeq" id="XP_005835525.1">
    <property type="nucleotide sequence ID" value="XM_005835468.1"/>
</dbReference>
<evidence type="ECO:0000256" key="1">
    <source>
        <dbReference type="ARBA" id="ARBA00022801"/>
    </source>
</evidence>
<dbReference type="OrthoDB" id="16692at2759"/>
<dbReference type="GeneID" id="17305300"/>
<evidence type="ECO:0000313" key="4">
    <source>
        <dbReference type="EMBL" id="EKX48545.1"/>
    </source>
</evidence>
<dbReference type="PROSITE" id="PS50056">
    <property type="entry name" value="TYR_PHOSPHATASE_2"/>
    <property type="match status" value="1"/>
</dbReference>
<dbReference type="PROSITE" id="PS51181">
    <property type="entry name" value="PPASE_TENSIN"/>
    <property type="match status" value="1"/>
</dbReference>
<feature type="non-terminal residue" evidence="4">
    <location>
        <position position="167"/>
    </location>
</feature>
<dbReference type="EnsemblProtists" id="EKX48546">
    <property type="protein sequence ID" value="EKX48546"/>
    <property type="gene ID" value="GUITHDRAFT_51991"/>
</dbReference>
<dbReference type="KEGG" id="gtt:GUITHDRAFT_51991"/>
<dbReference type="PANTHER" id="PTHR12305">
    <property type="entry name" value="PHOSPHATASE WITH HOMOLOGY TO TENSIN"/>
    <property type="match status" value="1"/>
</dbReference>
<dbReference type="STRING" id="905079.L1JKC9"/>
<dbReference type="GeneID" id="17305301"/>
<feature type="domain" description="Phosphatase tensin-type" evidence="3">
    <location>
        <begin position="11"/>
        <end position="167"/>
    </location>
</feature>
<dbReference type="EMBL" id="JH992985">
    <property type="protein sequence ID" value="EKX48546.1"/>
    <property type="molecule type" value="Genomic_DNA"/>
</dbReference>
<reference evidence="7" key="3">
    <citation type="submission" date="2016-03" db="UniProtKB">
        <authorList>
            <consortium name="EnsemblProtists"/>
        </authorList>
    </citation>
    <scope>IDENTIFICATION</scope>
</reference>
<dbReference type="PROSITE" id="PS00383">
    <property type="entry name" value="TYR_PHOSPHATASE_1"/>
    <property type="match status" value="1"/>
</dbReference>
<organism evidence="4">
    <name type="scientific">Guillardia theta (strain CCMP2712)</name>
    <name type="common">Cryptophyte</name>
    <dbReference type="NCBI Taxonomy" id="905079"/>
    <lineage>
        <taxon>Eukaryota</taxon>
        <taxon>Cryptophyceae</taxon>
        <taxon>Pyrenomonadales</taxon>
        <taxon>Geminigeraceae</taxon>
        <taxon>Guillardia</taxon>
    </lineage>
</organism>
<reference evidence="4 8" key="1">
    <citation type="journal article" date="2012" name="Nature">
        <title>Algal genomes reveal evolutionary mosaicism and the fate of nucleomorphs.</title>
        <authorList>
            <consortium name="DOE Joint Genome Institute"/>
            <person name="Curtis B.A."/>
            <person name="Tanifuji G."/>
            <person name="Burki F."/>
            <person name="Gruber A."/>
            <person name="Irimia M."/>
            <person name="Maruyama S."/>
            <person name="Arias M.C."/>
            <person name="Ball S.G."/>
            <person name="Gile G.H."/>
            <person name="Hirakawa Y."/>
            <person name="Hopkins J.F."/>
            <person name="Kuo A."/>
            <person name="Rensing S.A."/>
            <person name="Schmutz J."/>
            <person name="Symeonidi A."/>
            <person name="Elias M."/>
            <person name="Eveleigh R.J."/>
            <person name="Herman E.K."/>
            <person name="Klute M.J."/>
            <person name="Nakayama T."/>
            <person name="Obornik M."/>
            <person name="Reyes-Prieto A."/>
            <person name="Armbrust E.V."/>
            <person name="Aves S.J."/>
            <person name="Beiko R.G."/>
            <person name="Coutinho P."/>
            <person name="Dacks J.B."/>
            <person name="Durnford D.G."/>
            <person name="Fast N.M."/>
            <person name="Green B.R."/>
            <person name="Grisdale C.J."/>
            <person name="Hempel F."/>
            <person name="Henrissat B."/>
            <person name="Hoppner M.P."/>
            <person name="Ishida K."/>
            <person name="Kim E."/>
            <person name="Koreny L."/>
            <person name="Kroth P.G."/>
            <person name="Liu Y."/>
            <person name="Malik S.B."/>
            <person name="Maier U.G."/>
            <person name="McRose D."/>
            <person name="Mock T."/>
            <person name="Neilson J.A."/>
            <person name="Onodera N.T."/>
            <person name="Poole A.M."/>
            <person name="Pritham E.J."/>
            <person name="Richards T.A."/>
            <person name="Rocap G."/>
            <person name="Roy S.W."/>
            <person name="Sarai C."/>
            <person name="Schaack S."/>
            <person name="Shirato S."/>
            <person name="Slamovits C.H."/>
            <person name="Spencer D.F."/>
            <person name="Suzuki S."/>
            <person name="Worden A.Z."/>
            <person name="Zauner S."/>
            <person name="Barry K."/>
            <person name="Bell C."/>
            <person name="Bharti A.K."/>
            <person name="Crow J.A."/>
            <person name="Grimwood J."/>
            <person name="Kramer R."/>
            <person name="Lindquist E."/>
            <person name="Lucas S."/>
            <person name="Salamov A."/>
            <person name="McFadden G.I."/>
            <person name="Lane C.E."/>
            <person name="Keeling P.J."/>
            <person name="Gray M.W."/>
            <person name="Grigoriev I.V."/>
            <person name="Archibald J.M."/>
        </authorList>
    </citation>
    <scope>NUCLEOTIDE SEQUENCE</scope>
    <source>
        <strain evidence="4 8">CCMP2712</strain>
    </source>
</reference>
<evidence type="ECO:0000313" key="5">
    <source>
        <dbReference type="EMBL" id="EKX48546.1"/>
    </source>
</evidence>
<evidence type="ECO:0000259" key="2">
    <source>
        <dbReference type="PROSITE" id="PS50056"/>
    </source>
</evidence>
<evidence type="ECO:0000313" key="7">
    <source>
        <dbReference type="EnsemblProtists" id="EKX48546"/>
    </source>
</evidence>
<evidence type="ECO:0000313" key="8">
    <source>
        <dbReference type="Proteomes" id="UP000011087"/>
    </source>
</evidence>
<name>L1JKC9_GUITC</name>
<dbReference type="GO" id="GO:0005829">
    <property type="term" value="C:cytosol"/>
    <property type="evidence" value="ECO:0007669"/>
    <property type="project" value="TreeGrafter"/>
</dbReference>
<dbReference type="InterPro" id="IPR029021">
    <property type="entry name" value="Prot-tyrosine_phosphatase-like"/>
</dbReference>
<keyword evidence="1" id="KW-0378">Hydrolase</keyword>
<dbReference type="InterPro" id="IPR000387">
    <property type="entry name" value="Tyr_Pase_dom"/>
</dbReference>
<accession>L1JKC9</accession>
<dbReference type="EMBL" id="JH992985">
    <property type="protein sequence ID" value="EKX48545.1"/>
    <property type="molecule type" value="Genomic_DNA"/>
</dbReference>
<dbReference type="InterPro" id="IPR016130">
    <property type="entry name" value="Tyr_Pase_AS"/>
</dbReference>
<dbReference type="AlphaFoldDB" id="L1JKC9"/>
<dbReference type="GO" id="GO:0016314">
    <property type="term" value="F:phosphatidylinositol-3,4,5-trisphosphate 3-phosphatase activity"/>
    <property type="evidence" value="ECO:0007669"/>
    <property type="project" value="TreeGrafter"/>
</dbReference>
<dbReference type="Pfam" id="PF22785">
    <property type="entry name" value="Tc-R-P"/>
    <property type="match status" value="1"/>
</dbReference>
<dbReference type="InterPro" id="IPR051281">
    <property type="entry name" value="Dual-spec_lipid-protein_phosph"/>
</dbReference>
<dbReference type="EnsemblProtists" id="EKX48545">
    <property type="protein sequence ID" value="EKX48545"/>
    <property type="gene ID" value="GUITHDRAFT_44063"/>
</dbReference>
<dbReference type="Gene3D" id="3.90.190.10">
    <property type="entry name" value="Protein tyrosine phosphatase superfamily"/>
    <property type="match status" value="1"/>
</dbReference>